<dbReference type="InterPro" id="IPR023298">
    <property type="entry name" value="ATPase_P-typ_TM_dom_sf"/>
</dbReference>
<gene>
    <name evidence="5" type="ORF">M5D96_011561</name>
</gene>
<feature type="transmembrane region" description="Helical" evidence="3">
    <location>
        <begin position="124"/>
        <end position="141"/>
    </location>
</feature>
<dbReference type="EMBL" id="JAMKOV010000032">
    <property type="protein sequence ID" value="KAI8035648.1"/>
    <property type="molecule type" value="Genomic_DNA"/>
</dbReference>
<dbReference type="PANTHER" id="PTHR24093:SF506">
    <property type="entry name" value="CATION-TRANSPORTING ATPASE PMA1"/>
    <property type="match status" value="1"/>
</dbReference>
<sequence>MDIANPLNAMQILWINIIMDGPPAQSLGVEPVDHDVLKQKPRNVKQPMITKSVVVNVLLSASIIVLGTLWVFQREMADGTLGKTKRDTTMTFTCFVFFDMFNALSCRSQTKSVFTIGLTTNRMFLLAVAFSIIGQMLVVYFPPLQMVFQTEALTPYDIFFLVSLTSSVLVVSEIKKWFERTMERKVYSTRSDLDFV</sequence>
<evidence type="ECO:0000256" key="1">
    <source>
        <dbReference type="ARBA" id="ARBA00022723"/>
    </source>
</evidence>
<keyword evidence="2" id="KW-0460">Magnesium</keyword>
<dbReference type="AlphaFoldDB" id="A0A9P9YFI5"/>
<keyword evidence="3" id="KW-0472">Membrane</keyword>
<keyword evidence="6" id="KW-1185">Reference proteome</keyword>
<dbReference type="GO" id="GO:0005886">
    <property type="term" value="C:plasma membrane"/>
    <property type="evidence" value="ECO:0007669"/>
    <property type="project" value="TreeGrafter"/>
</dbReference>
<feature type="transmembrane region" description="Helical" evidence="3">
    <location>
        <begin position="53"/>
        <end position="72"/>
    </location>
</feature>
<feature type="domain" description="Cation-transporting P-type ATPase C-terminal" evidence="4">
    <location>
        <begin position="5"/>
        <end position="178"/>
    </location>
</feature>
<dbReference type="Gene3D" id="1.20.1110.10">
    <property type="entry name" value="Calcium-transporting ATPase, transmembrane domain"/>
    <property type="match status" value="1"/>
</dbReference>
<evidence type="ECO:0000256" key="3">
    <source>
        <dbReference type="SAM" id="Phobius"/>
    </source>
</evidence>
<evidence type="ECO:0000313" key="6">
    <source>
        <dbReference type="Proteomes" id="UP001059596"/>
    </source>
</evidence>
<keyword evidence="3" id="KW-1133">Transmembrane helix</keyword>
<comment type="caution">
    <text evidence="5">The sequence shown here is derived from an EMBL/GenBank/DDBJ whole genome shotgun (WGS) entry which is preliminary data.</text>
</comment>
<dbReference type="Proteomes" id="UP001059596">
    <property type="component" value="Unassembled WGS sequence"/>
</dbReference>
<feature type="transmembrane region" description="Helical" evidence="3">
    <location>
        <begin position="153"/>
        <end position="174"/>
    </location>
</feature>
<keyword evidence="1" id="KW-0479">Metal-binding</keyword>
<evidence type="ECO:0000256" key="2">
    <source>
        <dbReference type="ARBA" id="ARBA00022842"/>
    </source>
</evidence>
<dbReference type="GO" id="GO:0046872">
    <property type="term" value="F:metal ion binding"/>
    <property type="evidence" value="ECO:0007669"/>
    <property type="project" value="UniProtKB-KW"/>
</dbReference>
<organism evidence="5 6">
    <name type="scientific">Drosophila gunungcola</name>
    <name type="common">fruit fly</name>
    <dbReference type="NCBI Taxonomy" id="103775"/>
    <lineage>
        <taxon>Eukaryota</taxon>
        <taxon>Metazoa</taxon>
        <taxon>Ecdysozoa</taxon>
        <taxon>Arthropoda</taxon>
        <taxon>Hexapoda</taxon>
        <taxon>Insecta</taxon>
        <taxon>Pterygota</taxon>
        <taxon>Neoptera</taxon>
        <taxon>Endopterygota</taxon>
        <taxon>Diptera</taxon>
        <taxon>Brachycera</taxon>
        <taxon>Muscomorpha</taxon>
        <taxon>Ephydroidea</taxon>
        <taxon>Drosophilidae</taxon>
        <taxon>Drosophila</taxon>
        <taxon>Sophophora</taxon>
    </lineage>
</organism>
<keyword evidence="3" id="KW-0812">Transmembrane</keyword>
<reference evidence="5" key="1">
    <citation type="journal article" date="2023" name="Genome Biol. Evol.">
        <title>Long-read-based Genome Assembly of Drosophila gunungcola Reveals Fewer Chemosensory Genes in Flower-breeding Species.</title>
        <authorList>
            <person name="Negi A."/>
            <person name="Liao B.Y."/>
            <person name="Yeh S.D."/>
        </authorList>
    </citation>
    <scope>NUCLEOTIDE SEQUENCE</scope>
    <source>
        <strain evidence="5">Sukarami</strain>
    </source>
</reference>
<dbReference type="SUPFAM" id="SSF81665">
    <property type="entry name" value="Calcium ATPase, transmembrane domain M"/>
    <property type="match status" value="1"/>
</dbReference>
<dbReference type="GO" id="GO:0005388">
    <property type="term" value="F:P-type calcium transporter activity"/>
    <property type="evidence" value="ECO:0007669"/>
    <property type="project" value="TreeGrafter"/>
</dbReference>
<evidence type="ECO:0000313" key="5">
    <source>
        <dbReference type="EMBL" id="KAI8035648.1"/>
    </source>
</evidence>
<evidence type="ECO:0000259" key="4">
    <source>
        <dbReference type="Pfam" id="PF00689"/>
    </source>
</evidence>
<dbReference type="Pfam" id="PF00689">
    <property type="entry name" value="Cation_ATPase_C"/>
    <property type="match status" value="1"/>
</dbReference>
<dbReference type="PANTHER" id="PTHR24093">
    <property type="entry name" value="CATION TRANSPORTING ATPASE"/>
    <property type="match status" value="1"/>
</dbReference>
<accession>A0A9P9YFI5</accession>
<dbReference type="InterPro" id="IPR006068">
    <property type="entry name" value="ATPase_P-typ_cation-transptr_C"/>
</dbReference>
<name>A0A9P9YFI5_9MUSC</name>
<protein>
    <recommendedName>
        <fullName evidence="4">Cation-transporting P-type ATPase C-terminal domain-containing protein</fullName>
    </recommendedName>
</protein>
<proteinExistence type="predicted"/>
<feature type="transmembrane region" description="Helical" evidence="3">
    <location>
        <begin position="88"/>
        <end position="104"/>
    </location>
</feature>